<dbReference type="Proteomes" id="UP000262371">
    <property type="component" value="Unassembled WGS sequence"/>
</dbReference>
<evidence type="ECO:0000256" key="1">
    <source>
        <dbReference type="ARBA" id="ARBA00001420"/>
    </source>
</evidence>
<sequence>MKVFRYAASLCAVLAVSGCNLDFPDLGGHAPSSGPVSFNSLPGWKDDPLEQALPVFVEDCHKVQSLPADSKLGGDDGTSRPGRQVGDWAAACNAARTVPMGDRAAARAFFETWFVPYRVPPGKRADGMLFTGYYEPEIRGSLHRGGIYQTPVYRRPPDLVRQRDAQGNTVTGRLQGGQVVPYWTRAQIDQGVLAHKKLELLWLADPVDLFFLQIQGAGRVRLPDERVIRLGFDGLNGQPYVPLGRVMVSRGLLQADDVSMASIRGWLEANPSDAMAMMEQNPNYVFFRDLGQGDAQAGAPGALGVPLTPGRSMAVDRHYIALGSPVWVQTQVPVDGHETNWNRLVFAQDLGTDIKGSDRADLYMGWGPEAAQTAGNLRAGGQMIVLVPRSAPGGQKTRSGAE</sequence>
<dbReference type="PIRSF" id="PIRSF019422">
    <property type="entry name" value="MltA"/>
    <property type="match status" value="1"/>
</dbReference>
<dbReference type="GO" id="GO:0009254">
    <property type="term" value="P:peptidoglycan turnover"/>
    <property type="evidence" value="ECO:0007669"/>
    <property type="project" value="InterPro"/>
</dbReference>
<dbReference type="SMART" id="SM00925">
    <property type="entry name" value="MltA"/>
    <property type="match status" value="1"/>
</dbReference>
<dbReference type="Pfam" id="PF06725">
    <property type="entry name" value="3D"/>
    <property type="match status" value="1"/>
</dbReference>
<dbReference type="GO" id="GO:0019867">
    <property type="term" value="C:outer membrane"/>
    <property type="evidence" value="ECO:0007669"/>
    <property type="project" value="InterPro"/>
</dbReference>
<dbReference type="PANTHER" id="PTHR30124">
    <property type="entry name" value="MEMBRANE-BOUND LYTIC MUREIN TRANSGLYCOSYLASE A"/>
    <property type="match status" value="1"/>
</dbReference>
<keyword evidence="3" id="KW-0456">Lyase</keyword>
<dbReference type="EMBL" id="QUWV01000125">
    <property type="protein sequence ID" value="RFD19129.1"/>
    <property type="molecule type" value="Genomic_DNA"/>
</dbReference>
<comment type="caution">
    <text evidence="7">The sequence shown here is derived from an EMBL/GenBank/DDBJ whole genome shotgun (WGS) entry which is preliminary data.</text>
</comment>
<evidence type="ECO:0000259" key="6">
    <source>
        <dbReference type="SMART" id="SM00925"/>
    </source>
</evidence>
<dbReference type="GO" id="GO:0009253">
    <property type="term" value="P:peptidoglycan catabolic process"/>
    <property type="evidence" value="ECO:0007669"/>
    <property type="project" value="TreeGrafter"/>
</dbReference>
<evidence type="ECO:0000313" key="8">
    <source>
        <dbReference type="Proteomes" id="UP000262371"/>
    </source>
</evidence>
<dbReference type="AlphaFoldDB" id="A0A371YY26"/>
<dbReference type="SUPFAM" id="SSF50685">
    <property type="entry name" value="Barwin-like endoglucanases"/>
    <property type="match status" value="1"/>
</dbReference>
<organism evidence="7 8">
    <name type="scientific">Komagataeibacter melaceti</name>
    <dbReference type="NCBI Taxonomy" id="2766577"/>
    <lineage>
        <taxon>Bacteria</taxon>
        <taxon>Pseudomonadati</taxon>
        <taxon>Pseudomonadota</taxon>
        <taxon>Alphaproteobacteria</taxon>
        <taxon>Acetobacterales</taxon>
        <taxon>Acetobacteraceae</taxon>
        <taxon>Komagataeibacter</taxon>
    </lineage>
</organism>
<dbReference type="InterPro" id="IPR005300">
    <property type="entry name" value="MltA_B"/>
</dbReference>
<dbReference type="RefSeq" id="WP_116703758.1">
    <property type="nucleotide sequence ID" value="NZ_QUWV01000125.1"/>
</dbReference>
<dbReference type="Pfam" id="PF03562">
    <property type="entry name" value="MltA"/>
    <property type="match status" value="1"/>
</dbReference>
<dbReference type="InterPro" id="IPR036908">
    <property type="entry name" value="RlpA-like_sf"/>
</dbReference>
<proteinExistence type="predicted"/>
<accession>A0A371YY26</accession>
<evidence type="ECO:0000256" key="4">
    <source>
        <dbReference type="ARBA" id="ARBA00023316"/>
    </source>
</evidence>
<dbReference type="InterPro" id="IPR010611">
    <property type="entry name" value="3D_dom"/>
</dbReference>
<dbReference type="Gene3D" id="2.40.40.10">
    <property type="entry name" value="RlpA-like domain"/>
    <property type="match status" value="1"/>
</dbReference>
<dbReference type="GO" id="GO:0071555">
    <property type="term" value="P:cell wall organization"/>
    <property type="evidence" value="ECO:0007669"/>
    <property type="project" value="UniProtKB-KW"/>
</dbReference>
<protein>
    <recommendedName>
        <fullName evidence="2">peptidoglycan lytic exotransglycosylase</fullName>
        <ecNumber evidence="2">4.2.2.n1</ecNumber>
    </recommendedName>
    <alternativeName>
        <fullName evidence="5">Murein hydrolase A</fullName>
    </alternativeName>
</protein>
<gene>
    <name evidence="7" type="ORF">DY926_13040</name>
</gene>
<dbReference type="GO" id="GO:0004553">
    <property type="term" value="F:hydrolase activity, hydrolyzing O-glycosyl compounds"/>
    <property type="evidence" value="ECO:0007669"/>
    <property type="project" value="InterPro"/>
</dbReference>
<evidence type="ECO:0000313" key="7">
    <source>
        <dbReference type="EMBL" id="RFD19129.1"/>
    </source>
</evidence>
<evidence type="ECO:0000256" key="5">
    <source>
        <dbReference type="ARBA" id="ARBA00030918"/>
    </source>
</evidence>
<reference evidence="7 8" key="1">
    <citation type="submission" date="2018-08" db="EMBL/GenBank/DDBJ databases">
        <title>Komagataeibacter sp. AV 382.</title>
        <authorList>
            <person name="Skraban J."/>
            <person name="Trcek J."/>
        </authorList>
    </citation>
    <scope>NUCLEOTIDE SEQUENCE [LARGE SCALE GENOMIC DNA]</scope>
    <source>
        <strain evidence="7 8">AV 382</strain>
    </source>
</reference>
<comment type="catalytic activity">
    <reaction evidence="1">
        <text>Exolytic cleavage of the (1-&gt;4)-beta-glycosidic linkage between N-acetylmuramic acid (MurNAc) and N-acetylglucosamine (GlcNAc) residues in peptidoglycan, from either the reducing or the non-reducing ends of the peptidoglycan chains, with concomitant formation of a 1,6-anhydrobond in the MurNAc residue.</text>
        <dbReference type="EC" id="4.2.2.n1"/>
    </reaction>
</comment>
<dbReference type="Gene3D" id="2.40.240.50">
    <property type="entry name" value="Barwin-like endoglucanases"/>
    <property type="match status" value="1"/>
</dbReference>
<dbReference type="CDD" id="cd14668">
    <property type="entry name" value="mlta_B"/>
    <property type="match status" value="1"/>
</dbReference>
<dbReference type="GO" id="GO:0008933">
    <property type="term" value="F:peptidoglycan lytic transglycosylase activity"/>
    <property type="evidence" value="ECO:0007669"/>
    <property type="project" value="TreeGrafter"/>
</dbReference>
<evidence type="ECO:0000256" key="3">
    <source>
        <dbReference type="ARBA" id="ARBA00023239"/>
    </source>
</evidence>
<name>A0A371YY26_9PROT</name>
<evidence type="ECO:0000256" key="2">
    <source>
        <dbReference type="ARBA" id="ARBA00012587"/>
    </source>
</evidence>
<keyword evidence="4" id="KW-0961">Cell wall biogenesis/degradation</keyword>
<dbReference type="PANTHER" id="PTHR30124:SF0">
    <property type="entry name" value="MEMBRANE-BOUND LYTIC MUREIN TRANSGLYCOSYLASE A"/>
    <property type="match status" value="1"/>
</dbReference>
<dbReference type="EC" id="4.2.2.n1" evidence="2"/>
<dbReference type="OrthoDB" id="9783686at2"/>
<dbReference type="CDD" id="cd14485">
    <property type="entry name" value="mltA_like_LT_A"/>
    <property type="match status" value="1"/>
</dbReference>
<keyword evidence="8" id="KW-1185">Reference proteome</keyword>
<dbReference type="InterPro" id="IPR026044">
    <property type="entry name" value="MltA"/>
</dbReference>
<feature type="domain" description="Lytic transglycosylase MltA" evidence="6">
    <location>
        <begin position="137"/>
        <end position="288"/>
    </location>
</feature>